<gene>
    <name evidence="6" type="ORF">AFM12_10655</name>
</gene>
<evidence type="ECO:0000256" key="1">
    <source>
        <dbReference type="ARBA" id="ARBA00004442"/>
    </source>
</evidence>
<evidence type="ECO:0000313" key="7">
    <source>
        <dbReference type="Proteomes" id="UP000050454"/>
    </source>
</evidence>
<dbReference type="CDD" id="cd07185">
    <property type="entry name" value="OmpA_C-like"/>
    <property type="match status" value="1"/>
</dbReference>
<keyword evidence="6" id="KW-0969">Cilium</keyword>
<dbReference type="InterPro" id="IPR006690">
    <property type="entry name" value="OMPA-like_CS"/>
</dbReference>
<proteinExistence type="predicted"/>
<dbReference type="AlphaFoldDB" id="A0A0P7C0J7"/>
<dbReference type="InterPro" id="IPR006665">
    <property type="entry name" value="OmpA-like"/>
</dbReference>
<dbReference type="PROSITE" id="PS01068">
    <property type="entry name" value="OMPA_1"/>
    <property type="match status" value="1"/>
</dbReference>
<dbReference type="InterPro" id="IPR006664">
    <property type="entry name" value="OMP_bac"/>
</dbReference>
<dbReference type="Gene3D" id="3.30.1330.60">
    <property type="entry name" value="OmpA-like domain"/>
    <property type="match status" value="1"/>
</dbReference>
<dbReference type="Proteomes" id="UP000050454">
    <property type="component" value="Unassembled WGS sequence"/>
</dbReference>
<reference evidence="6 7" key="1">
    <citation type="submission" date="2015-07" db="EMBL/GenBank/DDBJ databases">
        <title>The draft genome sequence of Leadbetterella sp. JN14-9.</title>
        <authorList>
            <person name="Liu Y."/>
            <person name="Du J."/>
            <person name="Shao Z."/>
        </authorList>
    </citation>
    <scope>NUCLEOTIDE SEQUENCE [LARGE SCALE GENOMIC DNA]</scope>
    <source>
        <strain evidence="6 7">JN14-9</strain>
    </source>
</reference>
<dbReference type="STRING" id="1605367.AFM12_10655"/>
<dbReference type="GO" id="GO:0009279">
    <property type="term" value="C:cell outer membrane"/>
    <property type="evidence" value="ECO:0007669"/>
    <property type="project" value="UniProtKB-SubCell"/>
</dbReference>
<keyword evidence="2 4" id="KW-0472">Membrane</keyword>
<feature type="domain" description="OmpA-like" evidence="5">
    <location>
        <begin position="428"/>
        <end position="544"/>
    </location>
</feature>
<dbReference type="InterPro" id="IPR036737">
    <property type="entry name" value="OmpA-like_sf"/>
</dbReference>
<dbReference type="PANTHER" id="PTHR30329">
    <property type="entry name" value="STATOR ELEMENT OF FLAGELLAR MOTOR COMPLEX"/>
    <property type="match status" value="1"/>
</dbReference>
<keyword evidence="3" id="KW-0998">Cell outer membrane</keyword>
<dbReference type="PRINTS" id="PR01023">
    <property type="entry name" value="NAFLGMOTY"/>
</dbReference>
<evidence type="ECO:0000259" key="5">
    <source>
        <dbReference type="PROSITE" id="PS51123"/>
    </source>
</evidence>
<dbReference type="PANTHER" id="PTHR30329:SF21">
    <property type="entry name" value="LIPOPROTEIN YIAD-RELATED"/>
    <property type="match status" value="1"/>
</dbReference>
<dbReference type="Pfam" id="PF07676">
    <property type="entry name" value="PD40"/>
    <property type="match status" value="2"/>
</dbReference>
<dbReference type="InterPro" id="IPR050330">
    <property type="entry name" value="Bact_OuterMem_StrucFunc"/>
</dbReference>
<evidence type="ECO:0000313" key="6">
    <source>
        <dbReference type="EMBL" id="KPM48104.1"/>
    </source>
</evidence>
<evidence type="ECO:0000256" key="4">
    <source>
        <dbReference type="PROSITE-ProRule" id="PRU00473"/>
    </source>
</evidence>
<evidence type="ECO:0000256" key="2">
    <source>
        <dbReference type="ARBA" id="ARBA00023136"/>
    </source>
</evidence>
<comment type="caution">
    <text evidence="6">The sequence shown here is derived from an EMBL/GenBank/DDBJ whole genome shotgun (WGS) entry which is preliminary data.</text>
</comment>
<accession>A0A0P7C0J7</accession>
<dbReference type="PRINTS" id="PR01021">
    <property type="entry name" value="OMPADOMAIN"/>
</dbReference>
<protein>
    <submittedName>
        <fullName evidence="6">Flagellar motor protein MotB</fullName>
    </submittedName>
</protein>
<evidence type="ECO:0000256" key="3">
    <source>
        <dbReference type="ARBA" id="ARBA00023237"/>
    </source>
</evidence>
<dbReference type="SUPFAM" id="SSF103088">
    <property type="entry name" value="OmpA-like"/>
    <property type="match status" value="1"/>
</dbReference>
<dbReference type="Pfam" id="PF00691">
    <property type="entry name" value="OmpA"/>
    <property type="match status" value="1"/>
</dbReference>
<organism evidence="6 7">
    <name type="scientific">Jiulongibacter sediminis</name>
    <dbReference type="NCBI Taxonomy" id="1605367"/>
    <lineage>
        <taxon>Bacteria</taxon>
        <taxon>Pseudomonadati</taxon>
        <taxon>Bacteroidota</taxon>
        <taxon>Cytophagia</taxon>
        <taxon>Cytophagales</taxon>
        <taxon>Leadbetterellaceae</taxon>
        <taxon>Jiulongibacter</taxon>
    </lineage>
</organism>
<comment type="subcellular location">
    <subcellularLocation>
        <location evidence="1">Cell outer membrane</location>
    </subcellularLocation>
</comment>
<keyword evidence="6" id="KW-0282">Flagellum</keyword>
<sequence>MRKITVLLFCSVFALQAQERQQISSAINTEYHEMHPIISPDGEILYFVRESHPSNNFGKDGSIDVWYSQFRSDGRWSVARKMPNTINKDRFNDLFSITPDGNTVLIRGVYHNGRKSRDEVGISKCTKTRTGWTQPEKLDIPKLNTMAKGQFLSAFLSNNGKTLVFSFSEKKNGVNDDLYVSFLEKDGNWTKPESLGEDINTKNTETTPFLASDDYTLYFASDRKGGQGGVDIWVTKREDRSWKKWSKPINLGSKINTEKDDYHYSITASGEYAYMSTLDKSVGKGDIVRFKLRELGGDDEGVAALQTAETTTGNESNNQEKSEEEVLKEITATSAIPVVMLSGKVIDTKTKRPIEARIIYETFPAGEEVGVANTNPTTGEYKIVLPYGQRYTIRAEANDFIAIGKTIDLTQAGDFKEIKGEDLELAPIQTGVSVTLSNIFFKFASAELEEESFLELNRLADVLMKNRNMAIEVQGHTDNVGTAEVNLRLSQQRADAVRNYLTGKGVPMQRVTSVGLGETRPVASNETTEGQAKNRRVEFVITKN</sequence>
<dbReference type="SUPFAM" id="SSF82171">
    <property type="entry name" value="DPP6 N-terminal domain-like"/>
    <property type="match status" value="1"/>
</dbReference>
<keyword evidence="7" id="KW-1185">Reference proteome</keyword>
<dbReference type="EMBL" id="LGTQ01000009">
    <property type="protein sequence ID" value="KPM48104.1"/>
    <property type="molecule type" value="Genomic_DNA"/>
</dbReference>
<dbReference type="InterPro" id="IPR011659">
    <property type="entry name" value="WD40"/>
</dbReference>
<dbReference type="PROSITE" id="PS51123">
    <property type="entry name" value="OMPA_2"/>
    <property type="match status" value="1"/>
</dbReference>
<name>A0A0P7C0J7_9BACT</name>
<keyword evidence="6" id="KW-0966">Cell projection</keyword>